<name>A0A2R5GNE2_9STRA</name>
<protein>
    <submittedName>
        <fullName evidence="3">Phosducin-like protein</fullName>
    </submittedName>
</protein>
<dbReference type="InterPro" id="IPR024253">
    <property type="entry name" value="Phosducin_thioredoxin-like_dom"/>
</dbReference>
<proteinExistence type="inferred from homology"/>
<dbReference type="PANTHER" id="PTHR45809:SF3">
    <property type="entry name" value="VIRAL IAP-ASSOCIATED FACTOR HOMOLOG"/>
    <property type="match status" value="1"/>
</dbReference>
<dbReference type="InterPro" id="IPR036249">
    <property type="entry name" value="Thioredoxin-like_sf"/>
</dbReference>
<comment type="similarity">
    <text evidence="1">Belongs to the phosducin family.</text>
</comment>
<dbReference type="AlphaFoldDB" id="A0A2R5GNE2"/>
<evidence type="ECO:0000313" key="3">
    <source>
        <dbReference type="EMBL" id="GBG29384.1"/>
    </source>
</evidence>
<feature type="domain" description="Phosducin" evidence="2">
    <location>
        <begin position="12"/>
        <end position="187"/>
    </location>
</feature>
<dbReference type="InParanoid" id="A0A2R5GNE2"/>
<dbReference type="GO" id="GO:0006457">
    <property type="term" value="P:protein folding"/>
    <property type="evidence" value="ECO:0007669"/>
    <property type="project" value="TreeGrafter"/>
</dbReference>
<comment type="caution">
    <text evidence="3">The sequence shown here is derived from an EMBL/GenBank/DDBJ whole genome shotgun (WGS) entry which is preliminary data.</text>
</comment>
<keyword evidence="4" id="KW-1185">Reference proteome</keyword>
<accession>A0A2R5GNE2</accession>
<dbReference type="EMBL" id="BEYU01000056">
    <property type="protein sequence ID" value="GBG29384.1"/>
    <property type="molecule type" value="Genomic_DNA"/>
</dbReference>
<dbReference type="GO" id="GO:0005737">
    <property type="term" value="C:cytoplasm"/>
    <property type="evidence" value="ECO:0007669"/>
    <property type="project" value="TreeGrafter"/>
</dbReference>
<dbReference type="Pfam" id="PF02114">
    <property type="entry name" value="Phosducin"/>
    <property type="match status" value="1"/>
</dbReference>
<gene>
    <name evidence="3" type="ORF">FCC1311_056062</name>
</gene>
<dbReference type="SUPFAM" id="SSF52833">
    <property type="entry name" value="Thioredoxin-like"/>
    <property type="match status" value="1"/>
</dbReference>
<evidence type="ECO:0000259" key="2">
    <source>
        <dbReference type="Pfam" id="PF02114"/>
    </source>
</evidence>
<evidence type="ECO:0000256" key="1">
    <source>
        <dbReference type="ARBA" id="ARBA00009686"/>
    </source>
</evidence>
<dbReference type="PANTHER" id="PTHR45809">
    <property type="entry name" value="VIRAL IAP-ASSOCIATED FACTOR HOMOLOG"/>
    <property type="match status" value="1"/>
</dbReference>
<sequence>MTSFAAATTTYKNKELETTEWEDVLIKHGVIQEREEIKARREAREEAAKRTEKEVDPDEELLTKTLEELDVLEDDIEEDVLEKIRRQRLEELKAEAARHRFGDVLPLSRQDFIREVTDASRECWVVLEMFKDGIEESAKCTQLLRELAPRQPSVKFMRILSTNCIERWPDASVPTLFLYHGGRMVKQLTGLDFCGGILLSTVDTMEHALASLGVFEYVTDANLAAGARERRDEAAEVARERAEDNDAETRAHVEAVAQAASLGRKVSKVPDATRRGAAKLANLDDDDDDDW</sequence>
<evidence type="ECO:0000313" key="4">
    <source>
        <dbReference type="Proteomes" id="UP000241890"/>
    </source>
</evidence>
<dbReference type="InterPro" id="IPR051498">
    <property type="entry name" value="Phosducin-like_chap/apop_reg"/>
</dbReference>
<reference evidence="3 4" key="1">
    <citation type="submission" date="2017-12" db="EMBL/GenBank/DDBJ databases">
        <title>Sequencing, de novo assembly and annotation of complete genome of a new Thraustochytrid species, strain FCC1311.</title>
        <authorList>
            <person name="Sedici K."/>
            <person name="Godart F."/>
            <person name="Aiese Cigliano R."/>
            <person name="Sanseverino W."/>
            <person name="Barakat M."/>
            <person name="Ortet P."/>
            <person name="Marechal E."/>
            <person name="Cagnac O."/>
            <person name="Amato A."/>
        </authorList>
    </citation>
    <scope>NUCLEOTIDE SEQUENCE [LARGE SCALE GENOMIC DNA]</scope>
</reference>
<dbReference type="Gene3D" id="3.40.30.10">
    <property type="entry name" value="Glutaredoxin"/>
    <property type="match status" value="1"/>
</dbReference>
<organism evidence="3 4">
    <name type="scientific">Hondaea fermentalgiana</name>
    <dbReference type="NCBI Taxonomy" id="2315210"/>
    <lineage>
        <taxon>Eukaryota</taxon>
        <taxon>Sar</taxon>
        <taxon>Stramenopiles</taxon>
        <taxon>Bigyra</taxon>
        <taxon>Labyrinthulomycetes</taxon>
        <taxon>Thraustochytrida</taxon>
        <taxon>Thraustochytriidae</taxon>
        <taxon>Hondaea</taxon>
    </lineage>
</organism>
<dbReference type="OrthoDB" id="191785at2759"/>
<dbReference type="Proteomes" id="UP000241890">
    <property type="component" value="Unassembled WGS sequence"/>
</dbReference>